<evidence type="ECO:0000313" key="2">
    <source>
        <dbReference type="EMBL" id="KAJ8949667.1"/>
    </source>
</evidence>
<evidence type="ECO:0000259" key="1">
    <source>
        <dbReference type="Pfam" id="PF20412"/>
    </source>
</evidence>
<protein>
    <recommendedName>
        <fullName evidence="1">Ral GTPase-activating protein subunit alpha/beta N-terminal domain-containing protein</fullName>
    </recommendedName>
</protein>
<dbReference type="EMBL" id="JANEYF010002218">
    <property type="protein sequence ID" value="KAJ8949667.1"/>
    <property type="molecule type" value="Genomic_DNA"/>
</dbReference>
<name>A0AAV8YFL3_9CUCU</name>
<dbReference type="Proteomes" id="UP001162156">
    <property type="component" value="Unassembled WGS sequence"/>
</dbReference>
<dbReference type="GO" id="GO:0005096">
    <property type="term" value="F:GTPase activator activity"/>
    <property type="evidence" value="ECO:0007669"/>
    <property type="project" value="InterPro"/>
</dbReference>
<dbReference type="PANTHER" id="PTHR21344">
    <property type="entry name" value="RAL GTPASE-ACTIVATING PROTEIN SUBUNIT BETA"/>
    <property type="match status" value="1"/>
</dbReference>
<accession>A0AAV8YFL3</accession>
<dbReference type="InterPro" id="IPR046859">
    <property type="entry name" value="RGPA/RALGAPB_N"/>
</dbReference>
<comment type="caution">
    <text evidence="2">The sequence shown here is derived from an EMBL/GenBank/DDBJ whole genome shotgun (WGS) entry which is preliminary data.</text>
</comment>
<keyword evidence="3" id="KW-1185">Reference proteome</keyword>
<dbReference type="Pfam" id="PF20412">
    <property type="entry name" value="RALGAPB_N"/>
    <property type="match status" value="1"/>
</dbReference>
<dbReference type="AlphaFoldDB" id="A0AAV8YFL3"/>
<dbReference type="PANTHER" id="PTHR21344:SF1">
    <property type="entry name" value="RAL GTPASE-ACTIVATING PROTEIN SUBUNIT BETA"/>
    <property type="match status" value="1"/>
</dbReference>
<dbReference type="InterPro" id="IPR039930">
    <property type="entry name" value="RALGAPB"/>
</dbReference>
<proteinExistence type="predicted"/>
<sequence length="76" mass="8946">MFGAVITRQTHYIWLIACSQCFPSPPLWKTLRESCMNWRHRVALIEQWNRVNLALTSKVLAFMYGPLFPELKIGKH</sequence>
<organism evidence="2 3">
    <name type="scientific">Rhamnusium bicolor</name>
    <dbReference type="NCBI Taxonomy" id="1586634"/>
    <lineage>
        <taxon>Eukaryota</taxon>
        <taxon>Metazoa</taxon>
        <taxon>Ecdysozoa</taxon>
        <taxon>Arthropoda</taxon>
        <taxon>Hexapoda</taxon>
        <taxon>Insecta</taxon>
        <taxon>Pterygota</taxon>
        <taxon>Neoptera</taxon>
        <taxon>Endopterygota</taxon>
        <taxon>Coleoptera</taxon>
        <taxon>Polyphaga</taxon>
        <taxon>Cucujiformia</taxon>
        <taxon>Chrysomeloidea</taxon>
        <taxon>Cerambycidae</taxon>
        <taxon>Lepturinae</taxon>
        <taxon>Rhagiini</taxon>
        <taxon>Rhamnusium</taxon>
    </lineage>
</organism>
<gene>
    <name evidence="2" type="ORF">NQ314_008128</name>
</gene>
<reference evidence="2" key="1">
    <citation type="journal article" date="2023" name="Insect Mol. Biol.">
        <title>Genome sequencing provides insights into the evolution of gene families encoding plant cell wall-degrading enzymes in longhorned beetles.</title>
        <authorList>
            <person name="Shin N.R."/>
            <person name="Okamura Y."/>
            <person name="Kirsch R."/>
            <person name="Pauchet Y."/>
        </authorList>
    </citation>
    <scope>NUCLEOTIDE SEQUENCE</scope>
    <source>
        <strain evidence="2">RBIC_L_NR</strain>
    </source>
</reference>
<evidence type="ECO:0000313" key="3">
    <source>
        <dbReference type="Proteomes" id="UP001162156"/>
    </source>
</evidence>
<feature type="domain" description="Ral GTPase-activating protein subunit alpha/beta N-terminal" evidence="1">
    <location>
        <begin position="12"/>
        <end position="66"/>
    </location>
</feature>